<dbReference type="Pfam" id="PF01627">
    <property type="entry name" value="Hpt"/>
    <property type="match status" value="1"/>
</dbReference>
<dbReference type="EMBL" id="JRYR02000001">
    <property type="protein sequence ID" value="OHX67332.1"/>
    <property type="molecule type" value="Genomic_DNA"/>
</dbReference>
<feature type="modified residue" description="Phosphohistidine" evidence="1">
    <location>
        <position position="67"/>
    </location>
</feature>
<sequence>METNYLKTYRTIPLIKQNVWIKIKNFVREEQLGKLLHTFEDDLNELISKAKFSVQTKKKEELDSCLHTLKGIAGTIGASRLQIMAKEAESLDINTINENHFIEKIEKCGIDSLREMTKL</sequence>
<dbReference type="AlphaFoldDB" id="A0A1S1Z268"/>
<dbReference type="Gene3D" id="1.20.120.160">
    <property type="entry name" value="HPT domain"/>
    <property type="match status" value="1"/>
</dbReference>
<dbReference type="SUPFAM" id="SSF47226">
    <property type="entry name" value="Histidine-containing phosphotransfer domain, HPT domain"/>
    <property type="match status" value="1"/>
</dbReference>
<evidence type="ECO:0000313" key="3">
    <source>
        <dbReference type="EMBL" id="OHX67332.1"/>
    </source>
</evidence>
<proteinExistence type="predicted"/>
<keyword evidence="1" id="KW-0597">Phosphoprotein</keyword>
<dbReference type="GO" id="GO:0000160">
    <property type="term" value="P:phosphorelay signal transduction system"/>
    <property type="evidence" value="ECO:0007669"/>
    <property type="project" value="InterPro"/>
</dbReference>
<dbReference type="Proteomes" id="UP000179797">
    <property type="component" value="Unassembled WGS sequence"/>
</dbReference>
<dbReference type="InterPro" id="IPR036641">
    <property type="entry name" value="HPT_dom_sf"/>
</dbReference>
<dbReference type="GO" id="GO:0004672">
    <property type="term" value="F:protein kinase activity"/>
    <property type="evidence" value="ECO:0007669"/>
    <property type="project" value="UniProtKB-ARBA"/>
</dbReference>
<dbReference type="PROSITE" id="PS50894">
    <property type="entry name" value="HPT"/>
    <property type="match status" value="1"/>
</dbReference>
<name>A0A1S1Z268_FLAPC</name>
<feature type="domain" description="HPt" evidence="2">
    <location>
        <begin position="28"/>
        <end position="119"/>
    </location>
</feature>
<dbReference type="InterPro" id="IPR008207">
    <property type="entry name" value="Sig_transdc_His_kin_Hpt_dom"/>
</dbReference>
<evidence type="ECO:0000313" key="4">
    <source>
        <dbReference type="Proteomes" id="UP000179797"/>
    </source>
</evidence>
<reference evidence="3 4" key="1">
    <citation type="journal article" date="2012" name="Int. J. Syst. Evol. Microbiol.">
        <title>Flammeovirga pacifica sp. nov., isolated from deep-sea sediment.</title>
        <authorList>
            <person name="Xu H."/>
            <person name="Fu Y."/>
            <person name="Yang N."/>
            <person name="Ding Z."/>
            <person name="Lai Q."/>
            <person name="Zeng R."/>
        </authorList>
    </citation>
    <scope>NUCLEOTIDE SEQUENCE [LARGE SCALE GENOMIC DNA]</scope>
    <source>
        <strain evidence="4">DSM 24597 / LMG 26175 / WPAGA1</strain>
    </source>
</reference>
<gene>
    <name evidence="3" type="ORF">NH26_13750</name>
</gene>
<dbReference type="OrthoDB" id="980124at2"/>
<evidence type="ECO:0000259" key="2">
    <source>
        <dbReference type="PROSITE" id="PS50894"/>
    </source>
</evidence>
<protein>
    <recommendedName>
        <fullName evidence="2">HPt domain-containing protein</fullName>
    </recommendedName>
</protein>
<evidence type="ECO:0000256" key="1">
    <source>
        <dbReference type="PROSITE-ProRule" id="PRU00110"/>
    </source>
</evidence>
<accession>A0A1S1Z268</accession>
<keyword evidence="4" id="KW-1185">Reference proteome</keyword>
<comment type="caution">
    <text evidence="3">The sequence shown here is derived from an EMBL/GenBank/DDBJ whole genome shotgun (WGS) entry which is preliminary data.</text>
</comment>
<dbReference type="RefSeq" id="WP_044225991.1">
    <property type="nucleotide sequence ID" value="NZ_JRYR02000001.1"/>
</dbReference>
<organism evidence="3 4">
    <name type="scientific">Flammeovirga pacifica</name>
    <dbReference type="NCBI Taxonomy" id="915059"/>
    <lineage>
        <taxon>Bacteria</taxon>
        <taxon>Pseudomonadati</taxon>
        <taxon>Bacteroidota</taxon>
        <taxon>Cytophagia</taxon>
        <taxon>Cytophagales</taxon>
        <taxon>Flammeovirgaceae</taxon>
        <taxon>Flammeovirga</taxon>
    </lineage>
</organism>